<dbReference type="Proteomes" id="UP000661012">
    <property type="component" value="Unassembled WGS sequence"/>
</dbReference>
<reference evidence="2 3" key="1">
    <citation type="journal article" date="2019" name="Sci. Rep.">
        <title>Differences in resource use lead to coexistence of seed-transmitted microbial populations.</title>
        <authorList>
            <person name="Torres-Cortes G."/>
            <person name="Garcia B.J."/>
            <person name="Compant S."/>
            <person name="Rezki S."/>
            <person name="Jones P."/>
            <person name="Preveaux A."/>
            <person name="Briand M."/>
            <person name="Roulet A."/>
            <person name="Bouchez O."/>
            <person name="Jacobson D."/>
            <person name="Barret M."/>
        </authorList>
    </citation>
    <scope>NUCLEOTIDE SEQUENCE [LARGE SCALE GENOMIC DNA]</scope>
    <source>
        <strain evidence="2 3">CFBP13511</strain>
    </source>
</reference>
<dbReference type="SUPFAM" id="SSF55961">
    <property type="entry name" value="Bet v1-like"/>
    <property type="match status" value="1"/>
</dbReference>
<evidence type="ECO:0000313" key="3">
    <source>
        <dbReference type="Proteomes" id="UP000306393"/>
    </source>
</evidence>
<dbReference type="InterPro" id="IPR023393">
    <property type="entry name" value="START-like_dom_sf"/>
</dbReference>
<dbReference type="GeneID" id="67474688"/>
<protein>
    <submittedName>
        <fullName evidence="2">Polyketide cyclase</fullName>
    </submittedName>
</protein>
<name>A0A3Q8H9V6_9GAMM</name>
<proteinExistence type="predicted"/>
<dbReference type="Gene3D" id="3.30.530.20">
    <property type="match status" value="1"/>
</dbReference>
<dbReference type="KEGG" id="epe:CI789_19460"/>
<keyword evidence="4" id="KW-1185">Reference proteome</keyword>
<dbReference type="STRING" id="1219360.GCA_001571305_01461"/>
<dbReference type="AlphaFoldDB" id="A0A3Q8H9V6"/>
<dbReference type="EMBL" id="JACYNN010000019">
    <property type="protein sequence ID" value="MBD8108489.1"/>
    <property type="molecule type" value="Genomic_DNA"/>
</dbReference>
<reference evidence="1 4" key="2">
    <citation type="journal article" date="2020" name="FEMS Microbiol. Ecol.">
        <title>Temporal dynamics of bacterial communities during seed development and maturation.</title>
        <authorList>
            <person name="Chesneau G."/>
            <person name="Torres-Cortes G."/>
            <person name="Briand M."/>
            <person name="Darrasse A."/>
            <person name="Preveaux A."/>
            <person name="Marais C."/>
            <person name="Jacques M.A."/>
            <person name="Shade A."/>
            <person name="Barret M."/>
        </authorList>
    </citation>
    <scope>NUCLEOTIDE SEQUENCE [LARGE SCALE GENOMIC DNA]</scope>
    <source>
        <strain evidence="1 4">CFBP13732</strain>
    </source>
</reference>
<dbReference type="EMBL" id="QGAC01000005">
    <property type="protein sequence ID" value="TKJ92419.1"/>
    <property type="molecule type" value="Genomic_DNA"/>
</dbReference>
<evidence type="ECO:0000313" key="1">
    <source>
        <dbReference type="EMBL" id="MBD8108489.1"/>
    </source>
</evidence>
<evidence type="ECO:0000313" key="4">
    <source>
        <dbReference type="Proteomes" id="UP000661012"/>
    </source>
</evidence>
<dbReference type="Proteomes" id="UP000306393">
    <property type="component" value="Unassembled WGS sequence"/>
</dbReference>
<accession>A0A3Q8H9V6</accession>
<gene>
    <name evidence="2" type="ORF">EpCFBP13511_06320</name>
    <name evidence="1" type="ORF">IFT93_19075</name>
</gene>
<sequence length="131" mass="14964">MLSSHTLSLAIHRNWVDLYETIWKPEFFPKWASGLSQGPLEPEGNGWKGRGPHGPVKVRFTTHNPFCIMDHYIDGGYSKEIFVPMRIVANEEGSQVLITVFRQPLVSDEKFAQELECVKRDLQALHTLLTT</sequence>
<evidence type="ECO:0000313" key="2">
    <source>
        <dbReference type="EMBL" id="TKJ92419.1"/>
    </source>
</evidence>
<dbReference type="OrthoDB" id="880456at2"/>
<organism evidence="2 3">
    <name type="scientific">Erwinia persicina</name>
    <dbReference type="NCBI Taxonomy" id="55211"/>
    <lineage>
        <taxon>Bacteria</taxon>
        <taxon>Pseudomonadati</taxon>
        <taxon>Pseudomonadota</taxon>
        <taxon>Gammaproteobacteria</taxon>
        <taxon>Enterobacterales</taxon>
        <taxon>Erwiniaceae</taxon>
        <taxon>Erwinia</taxon>
    </lineage>
</organism>
<comment type="caution">
    <text evidence="2">The sequence shown here is derived from an EMBL/GenBank/DDBJ whole genome shotgun (WGS) entry which is preliminary data.</text>
</comment>
<dbReference type="RefSeq" id="WP_118665238.1">
    <property type="nucleotide sequence ID" value="NZ_CP022725.1"/>
</dbReference>